<dbReference type="Proteomes" id="UP001057402">
    <property type="component" value="Chromosome 3"/>
</dbReference>
<evidence type="ECO:0000313" key="2">
    <source>
        <dbReference type="Proteomes" id="UP001057402"/>
    </source>
</evidence>
<evidence type="ECO:0000313" key="1">
    <source>
        <dbReference type="EMBL" id="KAI4381073.1"/>
    </source>
</evidence>
<organism evidence="1 2">
    <name type="scientific">Melastoma candidum</name>
    <dbReference type="NCBI Taxonomy" id="119954"/>
    <lineage>
        <taxon>Eukaryota</taxon>
        <taxon>Viridiplantae</taxon>
        <taxon>Streptophyta</taxon>
        <taxon>Embryophyta</taxon>
        <taxon>Tracheophyta</taxon>
        <taxon>Spermatophyta</taxon>
        <taxon>Magnoliopsida</taxon>
        <taxon>eudicotyledons</taxon>
        <taxon>Gunneridae</taxon>
        <taxon>Pentapetalae</taxon>
        <taxon>rosids</taxon>
        <taxon>malvids</taxon>
        <taxon>Myrtales</taxon>
        <taxon>Melastomataceae</taxon>
        <taxon>Melastomatoideae</taxon>
        <taxon>Melastomateae</taxon>
        <taxon>Melastoma</taxon>
    </lineage>
</organism>
<accession>A0ACB9RPZ7</accession>
<name>A0ACB9RPZ7_9MYRT</name>
<reference evidence="2" key="1">
    <citation type="journal article" date="2023" name="Front. Plant Sci.">
        <title>Chromosomal-level genome assembly of Melastoma candidum provides insights into trichome evolution.</title>
        <authorList>
            <person name="Zhong Y."/>
            <person name="Wu W."/>
            <person name="Sun C."/>
            <person name="Zou P."/>
            <person name="Liu Y."/>
            <person name="Dai S."/>
            <person name="Zhou R."/>
        </authorList>
    </citation>
    <scope>NUCLEOTIDE SEQUENCE [LARGE SCALE GENOMIC DNA]</scope>
</reference>
<comment type="caution">
    <text evidence="1">The sequence shown here is derived from an EMBL/GenBank/DDBJ whole genome shotgun (WGS) entry which is preliminary data.</text>
</comment>
<dbReference type="EMBL" id="CM042882">
    <property type="protein sequence ID" value="KAI4381073.1"/>
    <property type="molecule type" value="Genomic_DNA"/>
</dbReference>
<sequence length="67" mass="7658">MCFRGREDQFGWGLGWAPGKVSGIIHSIDIHASQKHIPLAGVRWAQYLPGTISGRKSQFFFLGRNWW</sequence>
<proteinExistence type="predicted"/>
<gene>
    <name evidence="1" type="ORF">MLD38_007187</name>
</gene>
<keyword evidence="2" id="KW-1185">Reference proteome</keyword>
<protein>
    <submittedName>
        <fullName evidence="1">Uncharacterized protein</fullName>
    </submittedName>
</protein>